<keyword evidence="3" id="KW-0808">Transferase</keyword>
<protein>
    <submittedName>
        <fullName evidence="3">Aspartyl-tRNA(Asn)/glutamyl-tRNA(Gln) amidotransferase subunit A</fullName>
        <ecNumber evidence="3">6.3.5.6</ecNumber>
        <ecNumber evidence="3">6.3.5.7</ecNumber>
    </submittedName>
</protein>
<gene>
    <name evidence="3" type="ORF">HNQ70_000792</name>
</gene>
<evidence type="ECO:0000259" key="2">
    <source>
        <dbReference type="Pfam" id="PF01425"/>
    </source>
</evidence>
<keyword evidence="3" id="KW-0436">Ligase</keyword>
<dbReference type="Proteomes" id="UP000532440">
    <property type="component" value="Unassembled WGS sequence"/>
</dbReference>
<name>A0A7W8HGF2_9BURK</name>
<evidence type="ECO:0000256" key="1">
    <source>
        <dbReference type="SAM" id="MobiDB-lite"/>
    </source>
</evidence>
<dbReference type="SUPFAM" id="SSF75304">
    <property type="entry name" value="Amidase signature (AS) enzymes"/>
    <property type="match status" value="1"/>
</dbReference>
<dbReference type="InterPro" id="IPR036928">
    <property type="entry name" value="AS_sf"/>
</dbReference>
<dbReference type="GO" id="GO:0050566">
    <property type="term" value="F:asparaginyl-tRNA synthase (glutamine-hydrolyzing) activity"/>
    <property type="evidence" value="ECO:0007669"/>
    <property type="project" value="UniProtKB-EC"/>
</dbReference>
<dbReference type="Gene3D" id="3.90.1300.10">
    <property type="entry name" value="Amidase signature (AS) domain"/>
    <property type="match status" value="1"/>
</dbReference>
<dbReference type="EC" id="6.3.5.7" evidence="3"/>
<feature type="region of interest" description="Disordered" evidence="1">
    <location>
        <begin position="132"/>
        <end position="153"/>
    </location>
</feature>
<dbReference type="RefSeq" id="WP_183964493.1">
    <property type="nucleotide sequence ID" value="NZ_BAABEW010000018.1"/>
</dbReference>
<dbReference type="PANTHER" id="PTHR11895:SF176">
    <property type="entry name" value="AMIDASE AMID-RELATED"/>
    <property type="match status" value="1"/>
</dbReference>
<dbReference type="AlphaFoldDB" id="A0A7W8HGF2"/>
<dbReference type="InterPro" id="IPR023631">
    <property type="entry name" value="Amidase_dom"/>
</dbReference>
<feature type="compositionally biased region" description="Basic and acidic residues" evidence="1">
    <location>
        <begin position="134"/>
        <end position="145"/>
    </location>
</feature>
<dbReference type="EC" id="6.3.5.6" evidence="3"/>
<dbReference type="PANTHER" id="PTHR11895">
    <property type="entry name" value="TRANSAMIDASE"/>
    <property type="match status" value="1"/>
</dbReference>
<dbReference type="PROSITE" id="PS51257">
    <property type="entry name" value="PROKAR_LIPOPROTEIN"/>
    <property type="match status" value="1"/>
</dbReference>
<accession>A0A7W8HGF2</accession>
<feature type="domain" description="Amidase" evidence="2">
    <location>
        <begin position="29"/>
        <end position="430"/>
    </location>
</feature>
<organism evidence="3 4">
    <name type="scientific">Quisquiliibacterium transsilvanicum</name>
    <dbReference type="NCBI Taxonomy" id="1549638"/>
    <lineage>
        <taxon>Bacteria</taxon>
        <taxon>Pseudomonadati</taxon>
        <taxon>Pseudomonadota</taxon>
        <taxon>Betaproteobacteria</taxon>
        <taxon>Burkholderiales</taxon>
        <taxon>Burkholderiaceae</taxon>
        <taxon>Quisquiliibacterium</taxon>
    </lineage>
</organism>
<dbReference type="InterPro" id="IPR020556">
    <property type="entry name" value="Amidase_CS"/>
</dbReference>
<keyword evidence="4" id="KW-1185">Reference proteome</keyword>
<dbReference type="InterPro" id="IPR000120">
    <property type="entry name" value="Amidase"/>
</dbReference>
<evidence type="ECO:0000313" key="4">
    <source>
        <dbReference type="Proteomes" id="UP000532440"/>
    </source>
</evidence>
<dbReference type="GO" id="GO:0050567">
    <property type="term" value="F:glutaminyl-tRNA synthase (glutamine-hydrolyzing) activity"/>
    <property type="evidence" value="ECO:0007669"/>
    <property type="project" value="UniProtKB-EC"/>
</dbReference>
<comment type="caution">
    <text evidence="3">The sequence shown here is derived from an EMBL/GenBank/DDBJ whole genome shotgun (WGS) entry which is preliminary data.</text>
</comment>
<proteinExistence type="predicted"/>
<dbReference type="Pfam" id="PF01425">
    <property type="entry name" value="Amidase"/>
    <property type="match status" value="1"/>
</dbReference>
<reference evidence="3 4" key="1">
    <citation type="submission" date="2020-08" db="EMBL/GenBank/DDBJ databases">
        <title>Genomic Encyclopedia of Type Strains, Phase IV (KMG-IV): sequencing the most valuable type-strain genomes for metagenomic binning, comparative biology and taxonomic classification.</title>
        <authorList>
            <person name="Goeker M."/>
        </authorList>
    </citation>
    <scope>NUCLEOTIDE SEQUENCE [LARGE SCALE GENOMIC DNA]</scope>
    <source>
        <strain evidence="3 4">DSM 29781</strain>
    </source>
</reference>
<dbReference type="PROSITE" id="PS00571">
    <property type="entry name" value="AMIDASES"/>
    <property type="match status" value="1"/>
</dbReference>
<dbReference type="EMBL" id="JACHGB010000002">
    <property type="protein sequence ID" value="MBB5270788.1"/>
    <property type="molecule type" value="Genomic_DNA"/>
</dbReference>
<sequence>MTSASIRDTVAAVAAGSVSCGQLLESARLAAEAHASLNALAWVDWDASAQAAHALDVEARAGRLRGPLHGIPVSVKDLFSVRGMPMRAGTRAALPGLGAAEAELVARLRAAGALVFAKTNMHEIALGATGENRWTGDVRNPRDPARQAGGSSSGAAVAVATGIGMGAVGSDTGGSVRIPAAFCGVAGFKPSFGAIPLTGALPLSWTCDHAGPLARSVDDCALLFEAMAARRTDHGMVPRTPRLAVPAGWLAPRMAPSVAARFEEMLARLRASGAQIETVTIPPLPLAWTCYTPIVRAEAAYVHRAALAAGGEGFSEMVLAPLRDGAGIAAVDYFEAMRVREQVRTGLDRALAGFDALVLPTSPVPPPLRGQLEVEVAAGATMSAREAVLGQTLPFSLVGLPALSLPMGEAEGLPASLQLVGARDADARLLALGRWVERLLG</sequence>
<evidence type="ECO:0000313" key="3">
    <source>
        <dbReference type="EMBL" id="MBB5270788.1"/>
    </source>
</evidence>
<dbReference type="GO" id="GO:0016740">
    <property type="term" value="F:transferase activity"/>
    <property type="evidence" value="ECO:0007669"/>
    <property type="project" value="UniProtKB-KW"/>
</dbReference>